<dbReference type="KEGG" id="dalk:DSCA_46480"/>
<dbReference type="OrthoDB" id="5420489at2"/>
<dbReference type="AlphaFoldDB" id="A0A5K7YPS7"/>
<proteinExistence type="predicted"/>
<reference evidence="1 2" key="1">
    <citation type="submission" date="2019-11" db="EMBL/GenBank/DDBJ databases">
        <title>Comparative genomics of hydrocarbon-degrading Desulfosarcina strains.</title>
        <authorList>
            <person name="Watanabe M."/>
            <person name="Kojima H."/>
            <person name="Fukui M."/>
        </authorList>
    </citation>
    <scope>NUCLEOTIDE SEQUENCE [LARGE SCALE GENOMIC DNA]</scope>
    <source>
        <strain evidence="1 2">PL12</strain>
    </source>
</reference>
<dbReference type="RefSeq" id="WP_155318648.1">
    <property type="nucleotide sequence ID" value="NZ_AP021874.1"/>
</dbReference>
<accession>A0A5K7YPS7</accession>
<evidence type="ECO:0000313" key="2">
    <source>
        <dbReference type="Proteomes" id="UP000427906"/>
    </source>
</evidence>
<gene>
    <name evidence="1" type="ORF">DSCA_46480</name>
</gene>
<evidence type="ECO:0000313" key="1">
    <source>
        <dbReference type="EMBL" id="BBO70718.1"/>
    </source>
</evidence>
<name>A0A5K7YPS7_9BACT</name>
<organism evidence="1 2">
    <name type="scientific">Desulfosarcina alkanivorans</name>
    <dbReference type="NCBI Taxonomy" id="571177"/>
    <lineage>
        <taxon>Bacteria</taxon>
        <taxon>Pseudomonadati</taxon>
        <taxon>Thermodesulfobacteriota</taxon>
        <taxon>Desulfobacteria</taxon>
        <taxon>Desulfobacterales</taxon>
        <taxon>Desulfosarcinaceae</taxon>
        <taxon>Desulfosarcina</taxon>
    </lineage>
</organism>
<dbReference type="Proteomes" id="UP000427906">
    <property type="component" value="Chromosome"/>
</dbReference>
<protein>
    <submittedName>
        <fullName evidence="1">Uncharacterized protein</fullName>
    </submittedName>
</protein>
<sequence>MTPYELAKLIHMELSPVAPRLSAAINRALVDIGEGSVLVGLGPGTNENDDVSFQESESINARAGETDGVLAKIHEMMWKLEEHSSWKVIIDKKPGYRSNRLELLYTLIRTKGDL</sequence>
<dbReference type="EMBL" id="AP021874">
    <property type="protein sequence ID" value="BBO70718.1"/>
    <property type="molecule type" value="Genomic_DNA"/>
</dbReference>
<keyword evidence="2" id="KW-1185">Reference proteome</keyword>